<evidence type="ECO:0000313" key="2">
    <source>
        <dbReference type="EMBL" id="KAG7519439.1"/>
    </source>
</evidence>
<reference evidence="2 3" key="1">
    <citation type="journal article" date="2021" name="Sci. Rep.">
        <title>Chromosome anchoring in Senegalese sole (Solea senegalensis) reveals sex-associated markers and genome rearrangements in flatfish.</title>
        <authorList>
            <person name="Guerrero-Cozar I."/>
            <person name="Gomez-Garrido J."/>
            <person name="Berbel C."/>
            <person name="Martinez-Blanch J.F."/>
            <person name="Alioto T."/>
            <person name="Claros M.G."/>
            <person name="Gagnaire P.A."/>
            <person name="Manchado M."/>
        </authorList>
    </citation>
    <scope>NUCLEOTIDE SEQUENCE [LARGE SCALE GENOMIC DNA]</scope>
    <source>
        <strain evidence="2">Sse05_10M</strain>
    </source>
</reference>
<feature type="region of interest" description="Disordered" evidence="1">
    <location>
        <begin position="1"/>
        <end position="21"/>
    </location>
</feature>
<evidence type="ECO:0000313" key="3">
    <source>
        <dbReference type="Proteomes" id="UP000693946"/>
    </source>
</evidence>
<sequence>MSRSHTRLHPHAGRRRSNEAEGMTCKWCRSSGWKPQFILSRGQNPTSVLE</sequence>
<dbReference type="AlphaFoldDB" id="A0AAV6SQW8"/>
<keyword evidence="3" id="KW-1185">Reference proteome</keyword>
<dbReference type="EMBL" id="JAGKHQ010000003">
    <property type="protein sequence ID" value="KAG7519439.1"/>
    <property type="molecule type" value="Genomic_DNA"/>
</dbReference>
<protein>
    <submittedName>
        <fullName evidence="2">Uncharacterized protein</fullName>
    </submittedName>
</protein>
<dbReference type="Proteomes" id="UP000693946">
    <property type="component" value="Linkage Group LG11"/>
</dbReference>
<organism evidence="2 3">
    <name type="scientific">Solea senegalensis</name>
    <name type="common">Senegalese sole</name>
    <dbReference type="NCBI Taxonomy" id="28829"/>
    <lineage>
        <taxon>Eukaryota</taxon>
        <taxon>Metazoa</taxon>
        <taxon>Chordata</taxon>
        <taxon>Craniata</taxon>
        <taxon>Vertebrata</taxon>
        <taxon>Euteleostomi</taxon>
        <taxon>Actinopterygii</taxon>
        <taxon>Neopterygii</taxon>
        <taxon>Teleostei</taxon>
        <taxon>Neoteleostei</taxon>
        <taxon>Acanthomorphata</taxon>
        <taxon>Carangaria</taxon>
        <taxon>Pleuronectiformes</taxon>
        <taxon>Pleuronectoidei</taxon>
        <taxon>Soleidae</taxon>
        <taxon>Solea</taxon>
    </lineage>
</organism>
<name>A0AAV6SQW8_SOLSE</name>
<comment type="caution">
    <text evidence="2">The sequence shown here is derived from an EMBL/GenBank/DDBJ whole genome shotgun (WGS) entry which is preliminary data.</text>
</comment>
<gene>
    <name evidence="2" type="ORF">JOB18_008790</name>
</gene>
<accession>A0AAV6SQW8</accession>
<evidence type="ECO:0000256" key="1">
    <source>
        <dbReference type="SAM" id="MobiDB-lite"/>
    </source>
</evidence>
<proteinExistence type="predicted"/>
<feature type="compositionally biased region" description="Basic residues" evidence="1">
    <location>
        <begin position="1"/>
        <end position="15"/>
    </location>
</feature>